<dbReference type="PROSITE" id="PS00075">
    <property type="entry name" value="DHFR_1"/>
    <property type="match status" value="1"/>
</dbReference>
<evidence type="ECO:0000256" key="5">
    <source>
        <dbReference type="ARBA" id="ARBA00022857"/>
    </source>
</evidence>
<evidence type="ECO:0000256" key="8">
    <source>
        <dbReference type="RuleBase" id="RU004474"/>
    </source>
</evidence>
<evidence type="ECO:0000256" key="2">
    <source>
        <dbReference type="ARBA" id="ARBA00009539"/>
    </source>
</evidence>
<dbReference type="PRINTS" id="PR00070">
    <property type="entry name" value="DHFR"/>
</dbReference>
<accession>A0A9D6LP98</accession>
<evidence type="ECO:0000313" key="10">
    <source>
        <dbReference type="EMBL" id="MBI3627153.1"/>
    </source>
</evidence>
<evidence type="ECO:0000313" key="11">
    <source>
        <dbReference type="Proteomes" id="UP000808388"/>
    </source>
</evidence>
<name>A0A9D6LP98_9BACT</name>
<evidence type="ECO:0000256" key="6">
    <source>
        <dbReference type="ARBA" id="ARBA00023002"/>
    </source>
</evidence>
<dbReference type="GO" id="GO:0005829">
    <property type="term" value="C:cytosol"/>
    <property type="evidence" value="ECO:0007669"/>
    <property type="project" value="TreeGrafter"/>
</dbReference>
<dbReference type="Pfam" id="PF00186">
    <property type="entry name" value="DHFR_1"/>
    <property type="match status" value="1"/>
</dbReference>
<evidence type="ECO:0000256" key="7">
    <source>
        <dbReference type="ARBA" id="ARBA00025067"/>
    </source>
</evidence>
<dbReference type="GO" id="GO:0046654">
    <property type="term" value="P:tetrahydrofolate biosynthetic process"/>
    <property type="evidence" value="ECO:0007669"/>
    <property type="project" value="InterPro"/>
</dbReference>
<keyword evidence="4" id="KW-0554">One-carbon metabolism</keyword>
<evidence type="ECO:0000256" key="3">
    <source>
        <dbReference type="ARBA" id="ARBA00012856"/>
    </source>
</evidence>
<evidence type="ECO:0000259" key="9">
    <source>
        <dbReference type="PROSITE" id="PS51330"/>
    </source>
</evidence>
<dbReference type="Proteomes" id="UP000808388">
    <property type="component" value="Unassembled WGS sequence"/>
</dbReference>
<protein>
    <recommendedName>
        <fullName evidence="3">dihydrofolate reductase</fullName>
        <ecNumber evidence="3">1.5.1.3</ecNumber>
    </recommendedName>
</protein>
<dbReference type="PANTHER" id="PTHR48069:SF3">
    <property type="entry name" value="DIHYDROFOLATE REDUCTASE"/>
    <property type="match status" value="1"/>
</dbReference>
<dbReference type="InterPro" id="IPR017925">
    <property type="entry name" value="DHFR_CS"/>
</dbReference>
<dbReference type="PANTHER" id="PTHR48069">
    <property type="entry name" value="DIHYDROFOLATE REDUCTASE"/>
    <property type="match status" value="1"/>
</dbReference>
<dbReference type="EMBL" id="JACQCQ010000002">
    <property type="protein sequence ID" value="MBI3627153.1"/>
    <property type="molecule type" value="Genomic_DNA"/>
</dbReference>
<evidence type="ECO:0000256" key="4">
    <source>
        <dbReference type="ARBA" id="ARBA00022563"/>
    </source>
</evidence>
<dbReference type="GO" id="GO:0070401">
    <property type="term" value="F:NADP+ binding"/>
    <property type="evidence" value="ECO:0007669"/>
    <property type="project" value="UniProtKB-ARBA"/>
</dbReference>
<dbReference type="InterPro" id="IPR012259">
    <property type="entry name" value="DHFR"/>
</dbReference>
<dbReference type="InterPro" id="IPR036265">
    <property type="entry name" value="HIT-like_sf"/>
</dbReference>
<feature type="domain" description="DHFR" evidence="9">
    <location>
        <begin position="2"/>
        <end position="163"/>
    </location>
</feature>
<comment type="similarity">
    <text evidence="2 8">Belongs to the dihydrofolate reductase family.</text>
</comment>
<comment type="caution">
    <text evidence="10">The sequence shown here is derived from an EMBL/GenBank/DDBJ whole genome shotgun (WGS) entry which is preliminary data.</text>
</comment>
<dbReference type="Gene3D" id="3.30.428.10">
    <property type="entry name" value="HIT-like"/>
    <property type="match status" value="1"/>
</dbReference>
<keyword evidence="6" id="KW-0560">Oxidoreductase</keyword>
<dbReference type="AlphaFoldDB" id="A0A9D6LP98"/>
<gene>
    <name evidence="10" type="ORF">HY220_00160</name>
</gene>
<proteinExistence type="inferred from homology"/>
<dbReference type="PROSITE" id="PS51330">
    <property type="entry name" value="DHFR_2"/>
    <property type="match status" value="1"/>
</dbReference>
<dbReference type="FunFam" id="3.40.430.10:FF:000001">
    <property type="entry name" value="Dihydrofolate reductase"/>
    <property type="match status" value="1"/>
</dbReference>
<organism evidence="10 11">
    <name type="scientific">Candidatus Sungiibacteriota bacterium</name>
    <dbReference type="NCBI Taxonomy" id="2750080"/>
    <lineage>
        <taxon>Bacteria</taxon>
        <taxon>Candidatus Sungiibacteriota</taxon>
    </lineage>
</organism>
<keyword evidence="5" id="KW-0521">NADP</keyword>
<dbReference type="InterPro" id="IPR001796">
    <property type="entry name" value="DHFR_dom"/>
</dbReference>
<dbReference type="GO" id="GO:0006730">
    <property type="term" value="P:one-carbon metabolic process"/>
    <property type="evidence" value="ECO:0007669"/>
    <property type="project" value="UniProtKB-KW"/>
</dbReference>
<sequence>MKISIIAAVAENGVIGRNGELPWRLSSDLKRFRQLTMGKTVIVGRKTHESILRRLGHPLEGRRTIVVTRDQGYTSECEVTHSLEEALTRTQNNDEVFIIGGAELYREALPRADKLYITHVEAYCEGDVKFSDWDKSAWKATHMESCPASEENEIRSRFEIYERVNANYNFENTRYDDQRAIMQKLTDRGVCNFCPDHQIEGELMEPVWKSEHWRLGTNRWPYKFTILHLLAIPNRHIEFEDELTDEETGERLEMLRWAKKHYGLKAYSTGARSGETALTGASVRHFHFHIIVADPDTTKEDYERVRFPMGPKPAKK</sequence>
<dbReference type="SUPFAM" id="SSF53597">
    <property type="entry name" value="Dihydrofolate reductase-like"/>
    <property type="match status" value="1"/>
</dbReference>
<dbReference type="GO" id="GO:0046655">
    <property type="term" value="P:folic acid metabolic process"/>
    <property type="evidence" value="ECO:0007669"/>
    <property type="project" value="TreeGrafter"/>
</dbReference>
<comment type="function">
    <text evidence="7">Key enzyme in folate metabolism. Catalyzes an essential reaction for de novo glycine and purine synthesis, and for DNA precursor synthesis.</text>
</comment>
<dbReference type="Gene3D" id="3.40.430.10">
    <property type="entry name" value="Dihydrofolate Reductase, subunit A"/>
    <property type="match status" value="1"/>
</dbReference>
<dbReference type="GO" id="GO:0004146">
    <property type="term" value="F:dihydrofolate reductase activity"/>
    <property type="evidence" value="ECO:0007669"/>
    <property type="project" value="UniProtKB-EC"/>
</dbReference>
<evidence type="ECO:0000256" key="1">
    <source>
        <dbReference type="ARBA" id="ARBA00004903"/>
    </source>
</evidence>
<dbReference type="SUPFAM" id="SSF54197">
    <property type="entry name" value="HIT-like"/>
    <property type="match status" value="1"/>
</dbReference>
<reference evidence="10" key="1">
    <citation type="submission" date="2020-07" db="EMBL/GenBank/DDBJ databases">
        <title>Huge and variable diversity of episymbiotic CPR bacteria and DPANN archaea in groundwater ecosystems.</title>
        <authorList>
            <person name="He C.Y."/>
            <person name="Keren R."/>
            <person name="Whittaker M."/>
            <person name="Farag I.F."/>
            <person name="Doudna J."/>
            <person name="Cate J.H.D."/>
            <person name="Banfield J.F."/>
        </authorList>
    </citation>
    <scope>NUCLEOTIDE SEQUENCE</scope>
    <source>
        <strain evidence="10">NC_groundwater_972_Pr1_S-0.2um_49_27</strain>
    </source>
</reference>
<dbReference type="InterPro" id="IPR024072">
    <property type="entry name" value="DHFR-like_dom_sf"/>
</dbReference>
<comment type="pathway">
    <text evidence="1">Cofactor biosynthesis; tetrahydrofolate biosynthesis; 5,6,7,8-tetrahydrofolate from 7,8-dihydrofolate: step 1/1.</text>
</comment>
<dbReference type="EC" id="1.5.1.3" evidence="3"/>
<dbReference type="CDD" id="cd00209">
    <property type="entry name" value="DHFR"/>
    <property type="match status" value="1"/>
</dbReference>
<dbReference type="GO" id="GO:0046452">
    <property type="term" value="P:dihydrofolate metabolic process"/>
    <property type="evidence" value="ECO:0007669"/>
    <property type="project" value="TreeGrafter"/>
</dbReference>